<dbReference type="UniPathway" id="UPA00666"/>
<feature type="transmembrane region" description="Helical" evidence="9">
    <location>
        <begin position="20"/>
        <end position="51"/>
    </location>
</feature>
<comment type="subcellular location">
    <subcellularLocation>
        <location evidence="1 9">Cell membrane</location>
        <topology evidence="1 9">Multi-pass membrane protein</topology>
    </subcellularLocation>
</comment>
<keyword evidence="11" id="KW-0449">Lipoprotein</keyword>
<dbReference type="PROSITE" id="PS50263">
    <property type="entry name" value="CN_HYDROLASE"/>
    <property type="match status" value="1"/>
</dbReference>
<keyword evidence="12" id="KW-1185">Reference proteome</keyword>
<feature type="transmembrane region" description="Helical" evidence="9">
    <location>
        <begin position="92"/>
        <end position="112"/>
    </location>
</feature>
<evidence type="ECO:0000256" key="9">
    <source>
        <dbReference type="HAMAP-Rule" id="MF_01148"/>
    </source>
</evidence>
<gene>
    <name evidence="9" type="primary">lnt</name>
    <name evidence="11" type="ORF">SAMN04488004_10729</name>
</gene>
<evidence type="ECO:0000313" key="11">
    <source>
        <dbReference type="EMBL" id="SFL06211.1"/>
    </source>
</evidence>
<dbReference type="PANTHER" id="PTHR38686">
    <property type="entry name" value="APOLIPOPROTEIN N-ACYLTRANSFERASE"/>
    <property type="match status" value="1"/>
</dbReference>
<feature type="domain" description="CN hydrolase" evidence="10">
    <location>
        <begin position="223"/>
        <end position="461"/>
    </location>
</feature>
<protein>
    <recommendedName>
        <fullName evidence="9">Apolipoprotein N-acyltransferase</fullName>
        <shortName evidence="9">ALP N-acyltransferase</shortName>
        <ecNumber evidence="9">2.3.1.269</ecNumber>
    </recommendedName>
</protein>
<evidence type="ECO:0000256" key="5">
    <source>
        <dbReference type="ARBA" id="ARBA00022692"/>
    </source>
</evidence>
<dbReference type="HAMAP" id="MF_01148">
    <property type="entry name" value="Lnt"/>
    <property type="match status" value="1"/>
</dbReference>
<comment type="catalytic activity">
    <reaction evidence="9">
        <text>N-terminal S-1,2-diacyl-sn-glyceryl-L-cysteinyl-[lipoprotein] + a glycerophospholipid = N-acyl-S-1,2-diacyl-sn-glyceryl-L-cysteinyl-[lipoprotein] + a 2-acyl-sn-glycero-3-phospholipid + H(+)</text>
        <dbReference type="Rhea" id="RHEA:48228"/>
        <dbReference type="Rhea" id="RHEA-COMP:14681"/>
        <dbReference type="Rhea" id="RHEA-COMP:14684"/>
        <dbReference type="ChEBI" id="CHEBI:15378"/>
        <dbReference type="ChEBI" id="CHEBI:136912"/>
        <dbReference type="ChEBI" id="CHEBI:140656"/>
        <dbReference type="ChEBI" id="CHEBI:140657"/>
        <dbReference type="ChEBI" id="CHEBI:140660"/>
        <dbReference type="EC" id="2.3.1.269"/>
    </reaction>
</comment>
<dbReference type="PANTHER" id="PTHR38686:SF1">
    <property type="entry name" value="APOLIPOPROTEIN N-ACYLTRANSFERASE"/>
    <property type="match status" value="1"/>
</dbReference>
<feature type="transmembrane region" description="Helical" evidence="9">
    <location>
        <begin position="162"/>
        <end position="182"/>
    </location>
</feature>
<dbReference type="EMBL" id="FOTF01000007">
    <property type="protein sequence ID" value="SFL06211.1"/>
    <property type="molecule type" value="Genomic_DNA"/>
</dbReference>
<comment type="pathway">
    <text evidence="9">Protein modification; lipoprotein biosynthesis (N-acyl transfer).</text>
</comment>
<reference evidence="12" key="1">
    <citation type="submission" date="2016-10" db="EMBL/GenBank/DDBJ databases">
        <authorList>
            <person name="Varghese N."/>
            <person name="Submissions S."/>
        </authorList>
    </citation>
    <scope>NUCLEOTIDE SEQUENCE [LARGE SCALE GENOMIC DNA]</scope>
    <source>
        <strain evidence="12">DSM 16199</strain>
    </source>
</reference>
<sequence length="499" mass="53668">MTILTDRLWLLGRWPRVAALLALGLVIALGMAPLDWWFVAVPGWALVLAVLTSAPTMRAAGRGALLIGLGYFGLTLRWLVDPFLVDAGTWGWAAPLAVTLMALGAALFWVAGTCFARVIAPGRLSALVLSLTLVEAVRSYLFTGFPWALIGHVLIPTPWAQLASYGGPHLLTLLTLGVAAGLVWLARKLWLGAVPFVIALAAVPLLLPPATVIDANAPNIRIVQPNAPQEEKWDPERNLTFLRRMISYTQAGPRPDLIVWPETAVPVLMDYAQPELEAISEAAMGVPLVTGINRSQGGLYYNALIVLGRMGQVVQTYDKAHLVPFGEYVPFGETLKRFGIHGLATSDGGGFASGTVPQPLIDLPGIGLARALICYEGIFAEEIATAERPRLLLLITNDAWFGKGAGPTQHLMQARLRAIEQGLPMVRSANTGISAMIDAYGRITAMIPLDTAGYVDAPLPAARAATPYVRWGDVPVMILVLLSLIAAALHHRKRRGDLR</sequence>
<dbReference type="RefSeq" id="WP_245754173.1">
    <property type="nucleotide sequence ID" value="NZ_FOTF01000007.1"/>
</dbReference>
<feature type="transmembrane region" description="Helical" evidence="9">
    <location>
        <begin position="189"/>
        <end position="207"/>
    </location>
</feature>
<accession>A0A1I4EPY8</accession>
<keyword evidence="5 9" id="KW-0812">Transmembrane</keyword>
<evidence type="ECO:0000256" key="7">
    <source>
        <dbReference type="ARBA" id="ARBA00023136"/>
    </source>
</evidence>
<name>A0A1I4EPY8_9RHOB</name>
<dbReference type="NCBIfam" id="TIGR00546">
    <property type="entry name" value="lnt"/>
    <property type="match status" value="1"/>
</dbReference>
<evidence type="ECO:0000256" key="4">
    <source>
        <dbReference type="ARBA" id="ARBA00022679"/>
    </source>
</evidence>
<dbReference type="AlphaFoldDB" id="A0A1I4EPY8"/>
<dbReference type="GO" id="GO:0005886">
    <property type="term" value="C:plasma membrane"/>
    <property type="evidence" value="ECO:0007669"/>
    <property type="project" value="UniProtKB-SubCell"/>
</dbReference>
<dbReference type="InterPro" id="IPR003010">
    <property type="entry name" value="C-N_Hydrolase"/>
</dbReference>
<proteinExistence type="inferred from homology"/>
<keyword evidence="6 9" id="KW-1133">Transmembrane helix</keyword>
<dbReference type="InterPro" id="IPR045378">
    <property type="entry name" value="LNT_N"/>
</dbReference>
<evidence type="ECO:0000313" key="12">
    <source>
        <dbReference type="Proteomes" id="UP000199550"/>
    </source>
</evidence>
<dbReference type="Gene3D" id="3.60.110.10">
    <property type="entry name" value="Carbon-nitrogen hydrolase"/>
    <property type="match status" value="1"/>
</dbReference>
<evidence type="ECO:0000256" key="6">
    <source>
        <dbReference type="ARBA" id="ARBA00022989"/>
    </source>
</evidence>
<dbReference type="Pfam" id="PF20154">
    <property type="entry name" value="LNT_N"/>
    <property type="match status" value="1"/>
</dbReference>
<evidence type="ECO:0000256" key="3">
    <source>
        <dbReference type="ARBA" id="ARBA00022475"/>
    </source>
</evidence>
<keyword evidence="7 9" id="KW-0472">Membrane</keyword>
<comment type="function">
    <text evidence="9">Catalyzes the phospholipid dependent N-acylation of the N-terminal cysteine of apolipoprotein, the last step in lipoprotein maturation.</text>
</comment>
<dbReference type="InterPro" id="IPR036526">
    <property type="entry name" value="C-N_Hydrolase_sf"/>
</dbReference>
<dbReference type="EC" id="2.3.1.269" evidence="9"/>
<feature type="transmembrane region" description="Helical" evidence="9">
    <location>
        <begin position="63"/>
        <end position="80"/>
    </location>
</feature>
<evidence type="ECO:0000256" key="2">
    <source>
        <dbReference type="ARBA" id="ARBA00010065"/>
    </source>
</evidence>
<feature type="transmembrane region" description="Helical" evidence="9">
    <location>
        <begin position="468"/>
        <end position="489"/>
    </location>
</feature>
<dbReference type="GO" id="GO:0016410">
    <property type="term" value="F:N-acyltransferase activity"/>
    <property type="evidence" value="ECO:0007669"/>
    <property type="project" value="UniProtKB-UniRule"/>
</dbReference>
<keyword evidence="8 9" id="KW-0012">Acyltransferase</keyword>
<dbReference type="SUPFAM" id="SSF56317">
    <property type="entry name" value="Carbon-nitrogen hydrolase"/>
    <property type="match status" value="1"/>
</dbReference>
<dbReference type="Proteomes" id="UP000199550">
    <property type="component" value="Unassembled WGS sequence"/>
</dbReference>
<feature type="transmembrane region" description="Helical" evidence="9">
    <location>
        <begin position="124"/>
        <end position="150"/>
    </location>
</feature>
<dbReference type="InterPro" id="IPR004563">
    <property type="entry name" value="Apolipo_AcylTrfase"/>
</dbReference>
<keyword evidence="4 9" id="KW-0808">Transferase</keyword>
<dbReference type="STRING" id="195913.SAMN04488004_10729"/>
<organism evidence="11 12">
    <name type="scientific">Loktanella salsilacus</name>
    <dbReference type="NCBI Taxonomy" id="195913"/>
    <lineage>
        <taxon>Bacteria</taxon>
        <taxon>Pseudomonadati</taxon>
        <taxon>Pseudomonadota</taxon>
        <taxon>Alphaproteobacteria</taxon>
        <taxon>Rhodobacterales</taxon>
        <taxon>Roseobacteraceae</taxon>
        <taxon>Loktanella</taxon>
    </lineage>
</organism>
<dbReference type="Pfam" id="PF00795">
    <property type="entry name" value="CN_hydrolase"/>
    <property type="match status" value="1"/>
</dbReference>
<dbReference type="CDD" id="cd07571">
    <property type="entry name" value="ALP_N-acyl_transferase"/>
    <property type="match status" value="1"/>
</dbReference>
<keyword evidence="3 9" id="KW-1003">Cell membrane</keyword>
<comment type="similarity">
    <text evidence="2 9">Belongs to the CN hydrolase family. Apolipoprotein N-acyltransferase subfamily.</text>
</comment>
<dbReference type="GO" id="GO:0042158">
    <property type="term" value="P:lipoprotein biosynthetic process"/>
    <property type="evidence" value="ECO:0007669"/>
    <property type="project" value="UniProtKB-UniRule"/>
</dbReference>
<evidence type="ECO:0000256" key="1">
    <source>
        <dbReference type="ARBA" id="ARBA00004651"/>
    </source>
</evidence>
<evidence type="ECO:0000259" key="10">
    <source>
        <dbReference type="PROSITE" id="PS50263"/>
    </source>
</evidence>
<evidence type="ECO:0000256" key="8">
    <source>
        <dbReference type="ARBA" id="ARBA00023315"/>
    </source>
</evidence>